<dbReference type="InterPro" id="IPR011706">
    <property type="entry name" value="Cu-oxidase_C"/>
</dbReference>
<evidence type="ECO:0000256" key="11">
    <source>
        <dbReference type="ARBA" id="ARBA00023180"/>
    </source>
</evidence>
<keyword evidence="10 13" id="KW-0186">Copper</keyword>
<evidence type="ECO:0000256" key="12">
    <source>
        <dbReference type="ARBA" id="ARBA00023185"/>
    </source>
</evidence>
<dbReference type="Pfam" id="PF08268">
    <property type="entry name" value="FBA_3"/>
    <property type="match status" value="1"/>
</dbReference>
<dbReference type="InterPro" id="IPR002355">
    <property type="entry name" value="Cu_oxidase_Cu_BS"/>
</dbReference>
<keyword evidence="11" id="KW-0325">Glycoprotein</keyword>
<evidence type="ECO:0000256" key="9">
    <source>
        <dbReference type="ARBA" id="ARBA00023002"/>
    </source>
</evidence>
<comment type="caution">
    <text evidence="17">The sequence shown here is derived from an EMBL/GenBank/DDBJ whole genome shotgun (WGS) entry which is preliminary data.</text>
</comment>
<evidence type="ECO:0000256" key="10">
    <source>
        <dbReference type="ARBA" id="ARBA00023008"/>
    </source>
</evidence>
<dbReference type="Gene3D" id="2.60.40.420">
    <property type="entry name" value="Cupredoxins - blue copper proteins"/>
    <property type="match status" value="2"/>
</dbReference>
<dbReference type="Pfam" id="PF00394">
    <property type="entry name" value="Cu-oxidase"/>
    <property type="match status" value="1"/>
</dbReference>
<comment type="function">
    <text evidence="13">Lignin degradation and detoxification of lignin-derived products.</text>
</comment>
<sequence>MRLGYVDLSIDMAMVILSPDAIYLFGEWWKSDVEDVIKQSTQSGLPPNLSDAHTINGLTGPITGCNNSHGYTIHVETGKSYLLRIINAAVNDELFFKIAQHNLTVVEVDASYTKPFNTETLFLGPGQTANAILTANHPTGNFLMTISPFMDTVVPVNNATATAFLRYKTTTTQSLTMSKIPPINATSIAQNFSDALRSLNSRDYPTNVPLKVDHSLFFTIGVGVNPCATCINGTKNIADINNVTFVMPTMALLQAHYFNKSKGVFTDDFPGRPLTPFDYTGGNKSIPLSNLKTKNGTQVYRLEFNATVQIVIQGTSVIAPESHPTHLHGSNFFVVGKGLGNFDPFMDPKKFNLVDPVERNTVSVPTAGWTAIRFIADNPGVWFFHCHLEVHTSWGLKMAFLVEDGKEELGGGDCSLGLVVKMSEGLCINGVLYYLGDTSECEGESRNEFRYVIACFDVSSEKFSFLYPESLCELINYNGKLGVVYYDDLSEDAVELRVWVLEDVEKQEWSKYAYGLKGDKLFPSYVSVVGVISTGEIVLSMADYTSGQPFYVYYFNSEGNTIRRFEIQGFGEYHGASSDPRRVHVFVDDCSRSCYKSREQAGTKPYLCSYYRGS</sequence>
<organism evidence="17 18">
    <name type="scientific">Brassica cretica</name>
    <name type="common">Mustard</name>
    <dbReference type="NCBI Taxonomy" id="69181"/>
    <lineage>
        <taxon>Eukaryota</taxon>
        <taxon>Viridiplantae</taxon>
        <taxon>Streptophyta</taxon>
        <taxon>Embryophyta</taxon>
        <taxon>Tracheophyta</taxon>
        <taxon>Spermatophyta</taxon>
        <taxon>Magnoliopsida</taxon>
        <taxon>eudicotyledons</taxon>
        <taxon>Gunneridae</taxon>
        <taxon>Pentapetalae</taxon>
        <taxon>rosids</taxon>
        <taxon>malvids</taxon>
        <taxon>Brassicales</taxon>
        <taxon>Brassicaceae</taxon>
        <taxon>Brassiceae</taxon>
        <taxon>Brassica</taxon>
    </lineage>
</organism>
<evidence type="ECO:0000259" key="14">
    <source>
        <dbReference type="Pfam" id="PF00394"/>
    </source>
</evidence>
<keyword evidence="6 13" id="KW-0964">Secreted</keyword>
<evidence type="ECO:0000313" key="17">
    <source>
        <dbReference type="EMBL" id="KAF2558351.1"/>
    </source>
</evidence>
<comment type="subcellular location">
    <subcellularLocation>
        <location evidence="2 13">Secreted</location>
        <location evidence="2 13">Extracellular space</location>
        <location evidence="2 13">Apoplast</location>
    </subcellularLocation>
</comment>
<dbReference type="InterPro" id="IPR033138">
    <property type="entry name" value="Cu_oxidase_CS"/>
</dbReference>
<dbReference type="EMBL" id="QGKW02001940">
    <property type="protein sequence ID" value="KAF2558351.1"/>
    <property type="molecule type" value="Genomic_DNA"/>
</dbReference>
<dbReference type="NCBIfam" id="TIGR03389">
    <property type="entry name" value="laccase"/>
    <property type="match status" value="1"/>
</dbReference>
<dbReference type="InterPro" id="IPR013187">
    <property type="entry name" value="F-box-assoc_dom_typ3"/>
</dbReference>
<feature type="domain" description="Plastocyanin-like" evidence="15">
    <location>
        <begin position="270"/>
        <end position="405"/>
    </location>
</feature>
<dbReference type="CDD" id="cd13897">
    <property type="entry name" value="CuRO_3_LCC_plant"/>
    <property type="match status" value="1"/>
</dbReference>
<evidence type="ECO:0000256" key="8">
    <source>
        <dbReference type="ARBA" id="ARBA00022737"/>
    </source>
</evidence>
<evidence type="ECO:0000256" key="7">
    <source>
        <dbReference type="ARBA" id="ARBA00022723"/>
    </source>
</evidence>
<evidence type="ECO:0000313" key="18">
    <source>
        <dbReference type="Proteomes" id="UP000712281"/>
    </source>
</evidence>
<keyword evidence="5 13" id="KW-0052">Apoplast</keyword>
<dbReference type="InterPro" id="IPR045087">
    <property type="entry name" value="Cu-oxidase_fam"/>
</dbReference>
<dbReference type="FunFam" id="2.60.40.420:FF:000049">
    <property type="entry name" value="Laccase"/>
    <property type="match status" value="1"/>
</dbReference>
<comment type="similarity">
    <text evidence="3 13">Belongs to the multicopper oxidase family.</text>
</comment>
<comment type="cofactor">
    <cofactor evidence="13">
        <name>Cu cation</name>
        <dbReference type="ChEBI" id="CHEBI:23378"/>
    </cofactor>
    <text evidence="13">Binds 4 Cu cations per monomer.</text>
</comment>
<evidence type="ECO:0000259" key="15">
    <source>
        <dbReference type="Pfam" id="PF07731"/>
    </source>
</evidence>
<evidence type="ECO:0000256" key="4">
    <source>
        <dbReference type="ARBA" id="ARBA00012297"/>
    </source>
</evidence>
<evidence type="ECO:0000256" key="3">
    <source>
        <dbReference type="ARBA" id="ARBA00010609"/>
    </source>
</evidence>
<dbReference type="NCBIfam" id="TIGR01640">
    <property type="entry name" value="F_box_assoc_1"/>
    <property type="match status" value="1"/>
</dbReference>
<reference evidence="17" key="1">
    <citation type="submission" date="2019-12" db="EMBL/GenBank/DDBJ databases">
        <title>Genome sequencing and annotation of Brassica cretica.</title>
        <authorList>
            <person name="Studholme D.J."/>
            <person name="Sarris P.F."/>
        </authorList>
    </citation>
    <scope>NUCLEOTIDE SEQUENCE</scope>
    <source>
        <strain evidence="17">PFS-001/15</strain>
        <tissue evidence="17">Leaf</tissue>
    </source>
</reference>
<dbReference type="GO" id="GO:0046274">
    <property type="term" value="P:lignin catabolic process"/>
    <property type="evidence" value="ECO:0007669"/>
    <property type="project" value="UniProtKB-KW"/>
</dbReference>
<dbReference type="PROSITE" id="PS00079">
    <property type="entry name" value="MULTICOPPER_OXIDASE1"/>
    <property type="match status" value="1"/>
</dbReference>
<evidence type="ECO:0000256" key="2">
    <source>
        <dbReference type="ARBA" id="ARBA00004271"/>
    </source>
</evidence>
<proteinExistence type="inferred from homology"/>
<keyword evidence="12 13" id="KW-0439">Lignin degradation</keyword>
<dbReference type="CDD" id="cd13875">
    <property type="entry name" value="CuRO_2_LCC_plant"/>
    <property type="match status" value="1"/>
</dbReference>
<dbReference type="Pfam" id="PF07731">
    <property type="entry name" value="Cu-oxidase_2"/>
    <property type="match status" value="1"/>
</dbReference>
<feature type="domain" description="F-box associated beta-propeller type 3" evidence="16">
    <location>
        <begin position="420"/>
        <end position="589"/>
    </location>
</feature>
<dbReference type="InterPro" id="IPR017761">
    <property type="entry name" value="Laccase"/>
</dbReference>
<dbReference type="PANTHER" id="PTHR11709">
    <property type="entry name" value="MULTI-COPPER OXIDASE"/>
    <property type="match status" value="1"/>
</dbReference>
<dbReference type="InterPro" id="IPR008972">
    <property type="entry name" value="Cupredoxin"/>
</dbReference>
<evidence type="ECO:0000259" key="16">
    <source>
        <dbReference type="Pfam" id="PF08268"/>
    </source>
</evidence>
<dbReference type="GO" id="GO:0005507">
    <property type="term" value="F:copper ion binding"/>
    <property type="evidence" value="ECO:0007669"/>
    <property type="project" value="InterPro"/>
</dbReference>
<dbReference type="InterPro" id="IPR001117">
    <property type="entry name" value="Cu-oxidase_2nd"/>
</dbReference>
<dbReference type="AlphaFoldDB" id="A0A8S9HGL9"/>
<dbReference type="EC" id="1.10.3.2" evidence="4 13"/>
<feature type="domain" description="Plastocyanin-like" evidence="14">
    <location>
        <begin position="23"/>
        <end position="168"/>
    </location>
</feature>
<evidence type="ECO:0000256" key="6">
    <source>
        <dbReference type="ARBA" id="ARBA00022525"/>
    </source>
</evidence>
<dbReference type="PROSITE" id="PS00080">
    <property type="entry name" value="MULTICOPPER_OXIDASE2"/>
    <property type="match status" value="1"/>
</dbReference>
<protein>
    <recommendedName>
        <fullName evidence="4 13">Laccase</fullName>
        <ecNumber evidence="4 13">1.10.3.2</ecNumber>
    </recommendedName>
    <alternativeName>
        <fullName evidence="13">Benzenediol:oxygen oxidoreductase</fullName>
    </alternativeName>
    <alternativeName>
        <fullName evidence="13">Diphenol oxidase</fullName>
    </alternativeName>
    <alternativeName>
        <fullName evidence="13">Urishiol oxidase</fullName>
    </alternativeName>
</protein>
<dbReference type="PANTHER" id="PTHR11709:SF317">
    <property type="entry name" value="LACCASE"/>
    <property type="match status" value="1"/>
</dbReference>
<evidence type="ECO:0000256" key="5">
    <source>
        <dbReference type="ARBA" id="ARBA00022523"/>
    </source>
</evidence>
<gene>
    <name evidence="17" type="ORF">F2Q68_00017954</name>
</gene>
<dbReference type="GO" id="GO:0052716">
    <property type="term" value="F:hydroquinone:oxygen oxidoreductase activity"/>
    <property type="evidence" value="ECO:0007669"/>
    <property type="project" value="UniProtKB-EC"/>
</dbReference>
<dbReference type="GO" id="GO:0048046">
    <property type="term" value="C:apoplast"/>
    <property type="evidence" value="ECO:0007669"/>
    <property type="project" value="UniProtKB-SubCell"/>
</dbReference>
<dbReference type="SUPFAM" id="SSF49503">
    <property type="entry name" value="Cupredoxins"/>
    <property type="match status" value="2"/>
</dbReference>
<keyword evidence="7 13" id="KW-0479">Metal-binding</keyword>
<evidence type="ECO:0000256" key="13">
    <source>
        <dbReference type="RuleBase" id="RU361119"/>
    </source>
</evidence>
<name>A0A8S9HGL9_BRACR</name>
<keyword evidence="9 13" id="KW-0560">Oxidoreductase</keyword>
<dbReference type="InterPro" id="IPR034285">
    <property type="entry name" value="CuRO_2_LCC"/>
</dbReference>
<comment type="catalytic activity">
    <reaction evidence="1 13">
        <text>4 hydroquinone + O2 = 4 benzosemiquinone + 2 H2O</text>
        <dbReference type="Rhea" id="RHEA:11276"/>
        <dbReference type="ChEBI" id="CHEBI:15377"/>
        <dbReference type="ChEBI" id="CHEBI:15379"/>
        <dbReference type="ChEBI" id="CHEBI:17594"/>
        <dbReference type="ChEBI" id="CHEBI:17977"/>
        <dbReference type="EC" id="1.10.3.2"/>
    </reaction>
</comment>
<dbReference type="InterPro" id="IPR034289">
    <property type="entry name" value="CuRO_3_LCC"/>
</dbReference>
<dbReference type="InterPro" id="IPR017451">
    <property type="entry name" value="F-box-assoc_interact_dom"/>
</dbReference>
<accession>A0A8S9HGL9</accession>
<keyword evidence="8 13" id="KW-0677">Repeat</keyword>
<evidence type="ECO:0000256" key="1">
    <source>
        <dbReference type="ARBA" id="ARBA00000349"/>
    </source>
</evidence>
<dbReference type="Proteomes" id="UP000712281">
    <property type="component" value="Unassembled WGS sequence"/>
</dbReference>